<dbReference type="EMBL" id="SWCI01000001">
    <property type="protein sequence ID" value="TKB51515.1"/>
    <property type="molecule type" value="Genomic_DNA"/>
</dbReference>
<dbReference type="AlphaFoldDB" id="A0A4U1BK02"/>
<reference evidence="2 3" key="1">
    <citation type="submission" date="2019-04" db="EMBL/GenBank/DDBJ databases">
        <authorList>
            <person name="Hwang J.C."/>
        </authorList>
    </citation>
    <scope>NUCLEOTIDE SEQUENCE [LARGE SCALE GENOMIC DNA]</scope>
    <source>
        <strain evidence="2 3">IMCC35001</strain>
    </source>
</reference>
<dbReference type="OrthoDB" id="9846257at2"/>
<feature type="transmembrane region" description="Helical" evidence="1">
    <location>
        <begin position="77"/>
        <end position="99"/>
    </location>
</feature>
<keyword evidence="3" id="KW-1185">Reference proteome</keyword>
<name>A0A4U1BK02_9GAMM</name>
<feature type="transmembrane region" description="Helical" evidence="1">
    <location>
        <begin position="44"/>
        <end position="65"/>
    </location>
</feature>
<sequence length="127" mass="13786">MWQSNWQTAMMGALVGLSAVALSLPMLALTQELGALLPVPHCYAVSVIADALLAYAPMWLLLAWFSYRLVTLEAGAWMLVGSAAAAYLALPLLVGSHWYLASWIWSQPSALMAQLLGVSLGQWLARR</sequence>
<gene>
    <name evidence="2" type="ORF">FCL40_02885</name>
</gene>
<proteinExistence type="predicted"/>
<evidence type="ECO:0000313" key="2">
    <source>
        <dbReference type="EMBL" id="TKB51515.1"/>
    </source>
</evidence>
<dbReference type="RefSeq" id="WP_136851150.1">
    <property type="nucleotide sequence ID" value="NZ_SWCI01000001.1"/>
</dbReference>
<accession>A0A4U1BK02</accession>
<evidence type="ECO:0000256" key="1">
    <source>
        <dbReference type="SAM" id="Phobius"/>
    </source>
</evidence>
<keyword evidence="1" id="KW-1133">Transmembrane helix</keyword>
<dbReference type="Proteomes" id="UP000305674">
    <property type="component" value="Unassembled WGS sequence"/>
</dbReference>
<protein>
    <submittedName>
        <fullName evidence="2">Uncharacterized protein</fullName>
    </submittedName>
</protein>
<keyword evidence="1" id="KW-0472">Membrane</keyword>
<keyword evidence="1" id="KW-0812">Transmembrane</keyword>
<comment type="caution">
    <text evidence="2">The sequence shown here is derived from an EMBL/GenBank/DDBJ whole genome shotgun (WGS) entry which is preliminary data.</text>
</comment>
<evidence type="ECO:0000313" key="3">
    <source>
        <dbReference type="Proteomes" id="UP000305674"/>
    </source>
</evidence>
<feature type="transmembrane region" description="Helical" evidence="1">
    <location>
        <begin position="105"/>
        <end position="125"/>
    </location>
</feature>
<organism evidence="2 3">
    <name type="scientific">Ferrimonas sediminicola</name>
    <dbReference type="NCBI Taxonomy" id="2569538"/>
    <lineage>
        <taxon>Bacteria</taxon>
        <taxon>Pseudomonadati</taxon>
        <taxon>Pseudomonadota</taxon>
        <taxon>Gammaproteobacteria</taxon>
        <taxon>Alteromonadales</taxon>
        <taxon>Ferrimonadaceae</taxon>
        <taxon>Ferrimonas</taxon>
    </lineage>
</organism>